<reference evidence="1 2" key="1">
    <citation type="submission" date="2024-01" db="EMBL/GenBank/DDBJ databases">
        <title>The genomes of 5 underutilized Papilionoideae crops provide insights into root nodulation and disease resistanc.</title>
        <authorList>
            <person name="Jiang F."/>
        </authorList>
    </citation>
    <scope>NUCLEOTIDE SEQUENCE [LARGE SCALE GENOMIC DNA]</scope>
    <source>
        <strain evidence="1">LVBAO_FW01</strain>
        <tissue evidence="1">Leaves</tissue>
    </source>
</reference>
<accession>A0AAN9PT98</accession>
<comment type="caution">
    <text evidence="1">The sequence shown here is derived from an EMBL/GenBank/DDBJ whole genome shotgun (WGS) entry which is preliminary data.</text>
</comment>
<organism evidence="1 2">
    <name type="scientific">Canavalia gladiata</name>
    <name type="common">Sword bean</name>
    <name type="synonym">Dolichos gladiatus</name>
    <dbReference type="NCBI Taxonomy" id="3824"/>
    <lineage>
        <taxon>Eukaryota</taxon>
        <taxon>Viridiplantae</taxon>
        <taxon>Streptophyta</taxon>
        <taxon>Embryophyta</taxon>
        <taxon>Tracheophyta</taxon>
        <taxon>Spermatophyta</taxon>
        <taxon>Magnoliopsida</taxon>
        <taxon>eudicotyledons</taxon>
        <taxon>Gunneridae</taxon>
        <taxon>Pentapetalae</taxon>
        <taxon>rosids</taxon>
        <taxon>fabids</taxon>
        <taxon>Fabales</taxon>
        <taxon>Fabaceae</taxon>
        <taxon>Papilionoideae</taxon>
        <taxon>50 kb inversion clade</taxon>
        <taxon>NPAAA clade</taxon>
        <taxon>indigoferoid/millettioid clade</taxon>
        <taxon>Phaseoleae</taxon>
        <taxon>Canavalia</taxon>
    </lineage>
</organism>
<proteinExistence type="predicted"/>
<dbReference type="AlphaFoldDB" id="A0AAN9PT98"/>
<name>A0AAN9PT98_CANGL</name>
<sequence length="80" mass="9357">MLLVWRQPSMVFGLENSSYVLTWKGKKSLWHALLLLKEALGKDIWCLARDFNRVRDGSSMSKLDRILVSLDWVQQYGETK</sequence>
<evidence type="ECO:0000313" key="1">
    <source>
        <dbReference type="EMBL" id="KAK7308673.1"/>
    </source>
</evidence>
<dbReference type="Proteomes" id="UP001367508">
    <property type="component" value="Unassembled WGS sequence"/>
</dbReference>
<evidence type="ECO:0000313" key="2">
    <source>
        <dbReference type="Proteomes" id="UP001367508"/>
    </source>
</evidence>
<keyword evidence="2" id="KW-1185">Reference proteome</keyword>
<protein>
    <submittedName>
        <fullName evidence="1">Uncharacterized protein</fullName>
    </submittedName>
</protein>
<dbReference type="EMBL" id="JAYMYQ010000010">
    <property type="protein sequence ID" value="KAK7308673.1"/>
    <property type="molecule type" value="Genomic_DNA"/>
</dbReference>
<gene>
    <name evidence="1" type="ORF">VNO77_42293</name>
</gene>